<evidence type="ECO:0000313" key="1">
    <source>
        <dbReference type="EMBL" id="MDR7300800.1"/>
    </source>
</evidence>
<protein>
    <submittedName>
        <fullName evidence="1">DUF1365 family protein</fullName>
    </submittedName>
</protein>
<accession>A0AAE3ZBH2</accession>
<keyword evidence="2" id="KW-1185">Reference proteome</keyword>
<gene>
    <name evidence="1" type="ORF">JOF55_000981</name>
</gene>
<proteinExistence type="predicted"/>
<dbReference type="Proteomes" id="UP001180845">
    <property type="component" value="Unassembled WGS sequence"/>
</dbReference>
<reference evidence="1" key="1">
    <citation type="submission" date="2023-07" db="EMBL/GenBank/DDBJ databases">
        <title>Sequencing the genomes of 1000 actinobacteria strains.</title>
        <authorList>
            <person name="Klenk H.-P."/>
        </authorList>
    </citation>
    <scope>NUCLEOTIDE SEQUENCE</scope>
    <source>
        <strain evidence="1">DSM 45977</strain>
    </source>
</reference>
<comment type="caution">
    <text evidence="1">The sequence shown here is derived from an EMBL/GenBank/DDBJ whole genome shotgun (WGS) entry which is preliminary data.</text>
</comment>
<evidence type="ECO:0000313" key="2">
    <source>
        <dbReference type="Proteomes" id="UP001180845"/>
    </source>
</evidence>
<name>A0AAE3ZBH2_9ACTN</name>
<dbReference type="RefSeq" id="WP_310270181.1">
    <property type="nucleotide sequence ID" value="NZ_JAVDXW010000001.1"/>
</dbReference>
<organism evidence="1 2">
    <name type="scientific">Haloactinomyces albus</name>
    <dbReference type="NCBI Taxonomy" id="1352928"/>
    <lineage>
        <taxon>Bacteria</taxon>
        <taxon>Bacillati</taxon>
        <taxon>Actinomycetota</taxon>
        <taxon>Actinomycetes</taxon>
        <taxon>Actinopolysporales</taxon>
        <taxon>Actinopolysporaceae</taxon>
        <taxon>Haloactinomyces</taxon>
    </lineage>
</organism>
<sequence>MSTGTVTPALYDAVVGHTRHTDVHRTFRHRIYTWLVDLDELPVLPRWLRPFARFDASDHVGSPQRSIRENIDAWLAARGVDLQGGRILMLAHARVLGYVFNPITVYWCHHPCGTPACIIAEVHNTYGERHCYLLSPDSTGHAHADKQFYVSPFLPDSGHYVMRFDPPDERLHVRIQLRQEDRPLLTAVLAGRRRRATRWQLVRLLLNRPLVPHRVAALIRRHGLALWLRRIPIVPRKTRPHRKGAR</sequence>
<dbReference type="InterPro" id="IPR010775">
    <property type="entry name" value="DUF1365"/>
</dbReference>
<dbReference type="AlphaFoldDB" id="A0AAE3ZBH2"/>
<dbReference type="Pfam" id="PF07103">
    <property type="entry name" value="DUF1365"/>
    <property type="match status" value="1"/>
</dbReference>
<dbReference type="PANTHER" id="PTHR33973:SF4">
    <property type="entry name" value="OS07G0153300 PROTEIN"/>
    <property type="match status" value="1"/>
</dbReference>
<dbReference type="EMBL" id="JAVDXW010000001">
    <property type="protein sequence ID" value="MDR7300800.1"/>
    <property type="molecule type" value="Genomic_DNA"/>
</dbReference>
<dbReference type="PANTHER" id="PTHR33973">
    <property type="entry name" value="OS07G0153300 PROTEIN"/>
    <property type="match status" value="1"/>
</dbReference>